<dbReference type="Gene3D" id="1.20.120.1770">
    <property type="match status" value="1"/>
</dbReference>
<dbReference type="Pfam" id="PF03188">
    <property type="entry name" value="Cytochrom_B561"/>
    <property type="match status" value="1"/>
</dbReference>
<gene>
    <name evidence="13" type="ORF">CALVIDRAFT_534149</name>
</gene>
<keyword evidence="4" id="KW-0349">Heme</keyword>
<feature type="transmembrane region" description="Helical" evidence="11">
    <location>
        <begin position="49"/>
        <end position="68"/>
    </location>
</feature>
<dbReference type="OrthoDB" id="19261at2759"/>
<evidence type="ECO:0000256" key="9">
    <source>
        <dbReference type="ARBA" id="ARBA00023004"/>
    </source>
</evidence>
<accession>A0A167QFX4</accession>
<dbReference type="SMART" id="SM00665">
    <property type="entry name" value="B561"/>
    <property type="match status" value="1"/>
</dbReference>
<dbReference type="InterPro" id="IPR045150">
    <property type="entry name" value="CYB561D1/2"/>
</dbReference>
<comment type="subcellular location">
    <subcellularLocation>
        <location evidence="2">Membrane</location>
        <topology evidence="2">Multi-pass membrane protein</topology>
    </subcellularLocation>
</comment>
<evidence type="ECO:0000256" key="8">
    <source>
        <dbReference type="ARBA" id="ARBA00022989"/>
    </source>
</evidence>
<keyword evidence="10 11" id="KW-0472">Membrane</keyword>
<keyword evidence="3" id="KW-0813">Transport</keyword>
<feature type="transmembrane region" description="Helical" evidence="11">
    <location>
        <begin position="88"/>
        <end position="108"/>
    </location>
</feature>
<evidence type="ECO:0000256" key="11">
    <source>
        <dbReference type="SAM" id="Phobius"/>
    </source>
</evidence>
<evidence type="ECO:0000256" key="1">
    <source>
        <dbReference type="ARBA" id="ARBA00001970"/>
    </source>
</evidence>
<dbReference type="PROSITE" id="PS50939">
    <property type="entry name" value="CYTOCHROME_B561"/>
    <property type="match status" value="1"/>
</dbReference>
<keyword evidence="14" id="KW-1185">Reference proteome</keyword>
<dbReference type="PANTHER" id="PTHR15422:SF24">
    <property type="entry name" value="DOMON RELATED DOMAIN-CONTAINING PROTEIN"/>
    <property type="match status" value="1"/>
</dbReference>
<reference evidence="13 14" key="1">
    <citation type="journal article" date="2016" name="Mol. Biol. Evol.">
        <title>Comparative Genomics of Early-Diverging Mushroom-Forming Fungi Provides Insights into the Origins of Lignocellulose Decay Capabilities.</title>
        <authorList>
            <person name="Nagy L.G."/>
            <person name="Riley R."/>
            <person name="Tritt A."/>
            <person name="Adam C."/>
            <person name="Daum C."/>
            <person name="Floudas D."/>
            <person name="Sun H."/>
            <person name="Yadav J.S."/>
            <person name="Pangilinan J."/>
            <person name="Larsson K.H."/>
            <person name="Matsuura K."/>
            <person name="Barry K."/>
            <person name="Labutti K."/>
            <person name="Kuo R."/>
            <person name="Ohm R.A."/>
            <person name="Bhattacharya S.S."/>
            <person name="Shirouzu T."/>
            <person name="Yoshinaga Y."/>
            <person name="Martin F.M."/>
            <person name="Grigoriev I.V."/>
            <person name="Hibbett D.S."/>
        </authorList>
    </citation>
    <scope>NUCLEOTIDE SEQUENCE [LARGE SCALE GENOMIC DNA]</scope>
    <source>
        <strain evidence="13 14">TUFC12733</strain>
    </source>
</reference>
<keyword evidence="7" id="KW-0249">Electron transport</keyword>
<dbReference type="CDD" id="cd08760">
    <property type="entry name" value="Cyt_b561_FRRS1_like"/>
    <property type="match status" value="1"/>
</dbReference>
<evidence type="ECO:0000256" key="7">
    <source>
        <dbReference type="ARBA" id="ARBA00022982"/>
    </source>
</evidence>
<evidence type="ECO:0000256" key="5">
    <source>
        <dbReference type="ARBA" id="ARBA00022692"/>
    </source>
</evidence>
<protein>
    <recommendedName>
        <fullName evidence="12">Cytochrome b561 domain-containing protein</fullName>
    </recommendedName>
</protein>
<dbReference type="GO" id="GO:0140575">
    <property type="term" value="F:transmembrane monodehydroascorbate reductase activity"/>
    <property type="evidence" value="ECO:0007669"/>
    <property type="project" value="InterPro"/>
</dbReference>
<dbReference type="GO" id="GO:0020037">
    <property type="term" value="F:heme binding"/>
    <property type="evidence" value="ECO:0007669"/>
    <property type="project" value="TreeGrafter"/>
</dbReference>
<keyword evidence="8 11" id="KW-1133">Transmembrane helix</keyword>
<comment type="cofactor">
    <cofactor evidence="1">
        <name>heme b</name>
        <dbReference type="ChEBI" id="CHEBI:60344"/>
    </cofactor>
</comment>
<evidence type="ECO:0000256" key="4">
    <source>
        <dbReference type="ARBA" id="ARBA00022617"/>
    </source>
</evidence>
<feature type="transmembrane region" description="Helical" evidence="11">
    <location>
        <begin position="128"/>
        <end position="148"/>
    </location>
</feature>
<feature type="transmembrane region" description="Helical" evidence="11">
    <location>
        <begin position="16"/>
        <end position="37"/>
    </location>
</feature>
<dbReference type="InterPro" id="IPR006593">
    <property type="entry name" value="Cyt_b561/ferric_Rdtase_TM"/>
</dbReference>
<dbReference type="GO" id="GO:0046872">
    <property type="term" value="F:metal ion binding"/>
    <property type="evidence" value="ECO:0007669"/>
    <property type="project" value="UniProtKB-KW"/>
</dbReference>
<dbReference type="GO" id="GO:0016020">
    <property type="term" value="C:membrane"/>
    <property type="evidence" value="ECO:0007669"/>
    <property type="project" value="UniProtKB-SubCell"/>
</dbReference>
<dbReference type="AlphaFoldDB" id="A0A167QFX4"/>
<evidence type="ECO:0000256" key="10">
    <source>
        <dbReference type="ARBA" id="ARBA00023136"/>
    </source>
</evidence>
<dbReference type="PANTHER" id="PTHR15422">
    <property type="entry name" value="OS05G0565100 PROTEIN"/>
    <property type="match status" value="1"/>
</dbReference>
<evidence type="ECO:0000256" key="6">
    <source>
        <dbReference type="ARBA" id="ARBA00022723"/>
    </source>
</evidence>
<evidence type="ECO:0000256" key="2">
    <source>
        <dbReference type="ARBA" id="ARBA00004141"/>
    </source>
</evidence>
<organism evidence="13 14">
    <name type="scientific">Calocera viscosa (strain TUFC12733)</name>
    <dbReference type="NCBI Taxonomy" id="1330018"/>
    <lineage>
        <taxon>Eukaryota</taxon>
        <taxon>Fungi</taxon>
        <taxon>Dikarya</taxon>
        <taxon>Basidiomycota</taxon>
        <taxon>Agaricomycotina</taxon>
        <taxon>Dacrymycetes</taxon>
        <taxon>Dacrymycetales</taxon>
        <taxon>Dacrymycetaceae</taxon>
        <taxon>Calocera</taxon>
    </lineage>
</organism>
<keyword evidence="9" id="KW-0408">Iron</keyword>
<name>A0A167QFX4_CALVF</name>
<keyword evidence="6" id="KW-0479">Metal-binding</keyword>
<dbReference type="STRING" id="1330018.A0A167QFX4"/>
<keyword evidence="5 11" id="KW-0812">Transmembrane</keyword>
<evidence type="ECO:0000313" key="14">
    <source>
        <dbReference type="Proteomes" id="UP000076738"/>
    </source>
</evidence>
<dbReference type="Proteomes" id="UP000076738">
    <property type="component" value="Unassembled WGS sequence"/>
</dbReference>
<sequence>MSDANNYYDLHDQLEISHATLGSFTAFFLVPGAMITARYMRNSPKWYRIHWILNTVGMLLITACFVMGVKSINGNQIGGTQSDTHHRFGLVTFVMMVAQSAVGLGVHFTKKGDPPPGLPAPGKHWSRYFHAFAGICTAGTLLACIYSGMHEWTNASDNGTVTPTAVRVVYWIAFAIIASVYFLGFCLRRGTFKGTALEASAAAHGSDESVGEKDKDAINAA</sequence>
<evidence type="ECO:0000259" key="12">
    <source>
        <dbReference type="PROSITE" id="PS50939"/>
    </source>
</evidence>
<dbReference type="EMBL" id="KV417271">
    <property type="protein sequence ID" value="KZO99723.1"/>
    <property type="molecule type" value="Genomic_DNA"/>
</dbReference>
<evidence type="ECO:0000313" key="13">
    <source>
        <dbReference type="EMBL" id="KZO99723.1"/>
    </source>
</evidence>
<feature type="domain" description="Cytochrome b561" evidence="12">
    <location>
        <begin position="1"/>
        <end position="186"/>
    </location>
</feature>
<feature type="transmembrane region" description="Helical" evidence="11">
    <location>
        <begin position="168"/>
        <end position="187"/>
    </location>
</feature>
<proteinExistence type="predicted"/>
<evidence type="ECO:0000256" key="3">
    <source>
        <dbReference type="ARBA" id="ARBA00022448"/>
    </source>
</evidence>